<dbReference type="EC" id="4.6.1.2" evidence="2"/>
<accession>A0A4E0S2T5</accession>
<evidence type="ECO:0000313" key="10">
    <source>
        <dbReference type="EMBL" id="THD28012.1"/>
    </source>
</evidence>
<dbReference type="InterPro" id="IPR038158">
    <property type="entry name" value="H-NOX_domain_sf"/>
</dbReference>
<dbReference type="InterPro" id="IPR029787">
    <property type="entry name" value="Nucleotide_cyclase"/>
</dbReference>
<reference evidence="10" key="1">
    <citation type="submission" date="2019-03" db="EMBL/GenBank/DDBJ databases">
        <title>Improved annotation for the trematode Fasciola hepatica.</title>
        <authorList>
            <person name="Choi Y.-J."/>
            <person name="Martin J."/>
            <person name="Mitreva M."/>
        </authorList>
    </citation>
    <scope>NUCLEOTIDE SEQUENCE [LARGE SCALE GENOMIC DNA]</scope>
</reference>
<keyword evidence="7" id="KW-0141">cGMP biosynthesis</keyword>
<feature type="domain" description="Guanylate cyclase" evidence="9">
    <location>
        <begin position="393"/>
        <end position="530"/>
    </location>
</feature>
<dbReference type="Pfam" id="PF07701">
    <property type="entry name" value="HNOBA"/>
    <property type="match status" value="1"/>
</dbReference>
<dbReference type="Gene3D" id="6.10.250.780">
    <property type="match status" value="1"/>
</dbReference>
<dbReference type="PROSITE" id="PS50125">
    <property type="entry name" value="GUANYLATE_CYCLASE_2"/>
    <property type="match status" value="1"/>
</dbReference>
<evidence type="ECO:0000313" key="11">
    <source>
        <dbReference type="Proteomes" id="UP000230066"/>
    </source>
</evidence>
<dbReference type="CDD" id="cd07302">
    <property type="entry name" value="CHD"/>
    <property type="match status" value="1"/>
</dbReference>
<dbReference type="Proteomes" id="UP000230066">
    <property type="component" value="Unassembled WGS sequence"/>
</dbReference>
<dbReference type="GO" id="GO:0070482">
    <property type="term" value="P:response to oxygen levels"/>
    <property type="evidence" value="ECO:0007669"/>
    <property type="project" value="TreeGrafter"/>
</dbReference>
<dbReference type="EMBL" id="JXXN02000259">
    <property type="protein sequence ID" value="THD28012.1"/>
    <property type="molecule type" value="Genomic_DNA"/>
</dbReference>
<dbReference type="InterPro" id="IPR024096">
    <property type="entry name" value="NO_sig/Golgi_transp_ligand-bd"/>
</dbReference>
<keyword evidence="6" id="KW-0456">Lyase</keyword>
<dbReference type="PANTHER" id="PTHR45655">
    <property type="entry name" value="GUANYLATE CYCLASE SOLUBLE SUBUNIT BETA-2"/>
    <property type="match status" value="1"/>
</dbReference>
<name>A0A4E0S2T5_FASHE</name>
<evidence type="ECO:0000256" key="4">
    <source>
        <dbReference type="ARBA" id="ARBA00022741"/>
    </source>
</evidence>
<dbReference type="InterPro" id="IPR011645">
    <property type="entry name" value="HNOB_dom_associated"/>
</dbReference>
<evidence type="ECO:0000256" key="1">
    <source>
        <dbReference type="ARBA" id="ARBA00004496"/>
    </source>
</evidence>
<dbReference type="GO" id="GO:0004383">
    <property type="term" value="F:guanylate cyclase activity"/>
    <property type="evidence" value="ECO:0007669"/>
    <property type="project" value="UniProtKB-EC"/>
</dbReference>
<keyword evidence="5" id="KW-0342">GTP-binding</keyword>
<dbReference type="Pfam" id="PF07700">
    <property type="entry name" value="HNOB"/>
    <property type="match status" value="1"/>
</dbReference>
<proteinExistence type="predicted"/>
<keyword evidence="3" id="KW-0963">Cytoplasm</keyword>
<feature type="region of interest" description="Disordered" evidence="8">
    <location>
        <begin position="627"/>
        <end position="920"/>
    </location>
</feature>
<dbReference type="Gene3D" id="3.30.450.260">
    <property type="entry name" value="Haem NO binding associated domain"/>
    <property type="match status" value="1"/>
</dbReference>
<dbReference type="Gene3D" id="3.90.1520.10">
    <property type="entry name" value="H-NOX domain"/>
    <property type="match status" value="1"/>
</dbReference>
<evidence type="ECO:0000256" key="6">
    <source>
        <dbReference type="ARBA" id="ARBA00023239"/>
    </source>
</evidence>
<evidence type="ECO:0000256" key="8">
    <source>
        <dbReference type="SAM" id="MobiDB-lite"/>
    </source>
</evidence>
<dbReference type="GO" id="GO:0020037">
    <property type="term" value="F:heme binding"/>
    <property type="evidence" value="ECO:0007669"/>
    <property type="project" value="InterPro"/>
</dbReference>
<comment type="caution">
    <text evidence="10">The sequence shown here is derived from an EMBL/GenBank/DDBJ whole genome shotgun (WGS) entry which is preliminary data.</text>
</comment>
<dbReference type="InterPro" id="IPR042463">
    <property type="entry name" value="HNOB_dom_associated_sf"/>
</dbReference>
<dbReference type="GO" id="GO:0019934">
    <property type="term" value="P:cGMP-mediated signaling"/>
    <property type="evidence" value="ECO:0007669"/>
    <property type="project" value="TreeGrafter"/>
</dbReference>
<evidence type="ECO:0000259" key="9">
    <source>
        <dbReference type="PROSITE" id="PS50125"/>
    </source>
</evidence>
<dbReference type="InterPro" id="IPR011644">
    <property type="entry name" value="Heme_NO-bd"/>
</dbReference>
<feature type="compositionally biased region" description="Basic and acidic residues" evidence="8">
    <location>
        <begin position="711"/>
        <end position="723"/>
    </location>
</feature>
<keyword evidence="11" id="KW-1185">Reference proteome</keyword>
<dbReference type="SMART" id="SM00044">
    <property type="entry name" value="CYCc"/>
    <property type="match status" value="1"/>
</dbReference>
<gene>
    <name evidence="10" type="ORF">D915_001078</name>
</gene>
<dbReference type="Pfam" id="PF00211">
    <property type="entry name" value="Guanylate_cyc"/>
    <property type="match status" value="1"/>
</dbReference>
<evidence type="ECO:0000256" key="3">
    <source>
        <dbReference type="ARBA" id="ARBA00022490"/>
    </source>
</evidence>
<dbReference type="SUPFAM" id="SSF111126">
    <property type="entry name" value="Ligand-binding domain in the NO signalling and Golgi transport"/>
    <property type="match status" value="1"/>
</dbReference>
<dbReference type="PANTHER" id="PTHR45655:SF13">
    <property type="entry name" value="SOLUBLE GUANYLATE CYCLASE GCY-32-RELATED"/>
    <property type="match status" value="1"/>
</dbReference>
<sequence length="982" mass="110434">MYGVFIEGLKQYVEKVFGTDVWWAMVMQVSGQRKVIQTLQVYGDSFYSELLDSLSELISVPKDEILFEVGSYFIQYLIDIGFNSLLHVLGTEFVNFLHNVDDLHHQLQFSYPRIRAPAFVVLQKTETEIRLLYESKRTMFEHFVRGQLITIAQAFYDLDVDVDIESIEKHGNSQKVVLVIRNKNGEWPDDIKRKREETLKEQQELDADAASLKPSTFLRSESFFSLFPYFLVISQSMEIIKIHCYNTFELVLVTDPGLLNTTDRVVSLSQATCKFKGQMSYVAEWDMLLFLGSPVIRDTKQLSECGLYISDLNMFDSSREIVMRGEEQSDELMKLFKKQLEESKQLEKSMKRVDKMRKMTDELLYQCIPKAVARKLRNGTPTMETIQAFDSVSICFTKVVNFAARCMKIEVNQIISLLNSMYTLFDALTETHKVYKVETISDSYMIVSGAPQRTPLHAAHITEMALVILDATRTGLGWPSPDGMARRNSMDPLQLFVGCHTGPIVAGVVGYKTPRYCLFGDTVNTSSRMMSNGVPDRIHVSNTFASALSLYPYEVELRGEMQIKGKGAMKTYFVTGRKDNFQYKDPNTEETIDFKEVLKADFLRNDETPTESTGSELSISMDDFTEDEDSIAESMTPKGKDFSTPKSTPSKKALPAVVEKPLEETVEAQNDEKPTGGTSLIQTADEAPQSESEPPPRNKVTLDQQIVKTNAVEDSKPENETANRPDPSAASAATVRRGSRKSSTSGKDKAKSTPSNLIRPRKLGLNDTQDTTKVLNEAAKRLNQNKVTTPSKQEGARRQDVTFAAEKPSEIPSDCFEDEFKEEDGIGPAEESGLTEEVKNKKKSPLASIKDNQTDGAAKARGQQFNRNQLLTVGDVAKPSSNEQTSNEDSSINQQMKKRRVSDTRITRTTATNSQLTNGKTPVEKFTTMVEGKRFSAMPVIPFRSAQAEMFRQLVGCSILKAMDSLANFCTENFRKLRDDGC</sequence>
<dbReference type="GO" id="GO:0005525">
    <property type="term" value="F:GTP binding"/>
    <property type="evidence" value="ECO:0007669"/>
    <property type="project" value="UniProtKB-KW"/>
</dbReference>
<keyword evidence="4" id="KW-0547">Nucleotide-binding</keyword>
<evidence type="ECO:0000256" key="2">
    <source>
        <dbReference type="ARBA" id="ARBA00012202"/>
    </source>
</evidence>
<comment type="subcellular location">
    <subcellularLocation>
        <location evidence="1">Cytoplasm</location>
    </subcellularLocation>
</comment>
<dbReference type="SUPFAM" id="SSF55073">
    <property type="entry name" value="Nucleotide cyclase"/>
    <property type="match status" value="1"/>
</dbReference>
<evidence type="ECO:0000256" key="7">
    <source>
        <dbReference type="ARBA" id="ARBA00023293"/>
    </source>
</evidence>
<feature type="compositionally biased region" description="Polar residues" evidence="8">
    <location>
        <begin position="879"/>
        <end position="895"/>
    </location>
</feature>
<feature type="compositionally biased region" description="Polar residues" evidence="8">
    <location>
        <begin position="782"/>
        <end position="792"/>
    </location>
</feature>
<dbReference type="Gene3D" id="3.30.70.1230">
    <property type="entry name" value="Nucleotide cyclase"/>
    <property type="match status" value="1"/>
</dbReference>
<feature type="compositionally biased region" description="Polar residues" evidence="8">
    <location>
        <begin position="907"/>
        <end position="920"/>
    </location>
</feature>
<dbReference type="AlphaFoldDB" id="A0A4E0S2T5"/>
<dbReference type="FunFam" id="3.30.70.1230:FF:000030">
    <property type="entry name" value="Si:ch211-215j19.12"/>
    <property type="match status" value="1"/>
</dbReference>
<dbReference type="InterPro" id="IPR001054">
    <property type="entry name" value="A/G_cyclase"/>
</dbReference>
<evidence type="ECO:0000256" key="5">
    <source>
        <dbReference type="ARBA" id="ARBA00023134"/>
    </source>
</evidence>
<dbReference type="GO" id="GO:0008074">
    <property type="term" value="C:guanylate cyclase complex, soluble"/>
    <property type="evidence" value="ECO:0007669"/>
    <property type="project" value="TreeGrafter"/>
</dbReference>
<protein>
    <recommendedName>
        <fullName evidence="2">guanylate cyclase</fullName>
        <ecNumber evidence="2">4.6.1.2</ecNumber>
    </recommendedName>
</protein>
<organism evidence="10 11">
    <name type="scientific">Fasciola hepatica</name>
    <name type="common">Liver fluke</name>
    <dbReference type="NCBI Taxonomy" id="6192"/>
    <lineage>
        <taxon>Eukaryota</taxon>
        <taxon>Metazoa</taxon>
        <taxon>Spiralia</taxon>
        <taxon>Lophotrochozoa</taxon>
        <taxon>Platyhelminthes</taxon>
        <taxon>Trematoda</taxon>
        <taxon>Digenea</taxon>
        <taxon>Plagiorchiida</taxon>
        <taxon>Echinostomata</taxon>
        <taxon>Echinostomatoidea</taxon>
        <taxon>Fasciolidae</taxon>
        <taxon>Fasciola</taxon>
    </lineage>
</organism>